<keyword evidence="2" id="KW-1185">Reference proteome</keyword>
<dbReference type="Proteomes" id="UP000660024">
    <property type="component" value="Unassembled WGS sequence"/>
</dbReference>
<evidence type="ECO:0000313" key="2">
    <source>
        <dbReference type="Proteomes" id="UP000660024"/>
    </source>
</evidence>
<protein>
    <recommendedName>
        <fullName evidence="3">Tissue inhibitor of metalloproteinase</fullName>
    </recommendedName>
</protein>
<gene>
    <name evidence="1" type="ORF">I5M32_13315</name>
</gene>
<proteinExistence type="predicted"/>
<sequence>MKKIIYIFYLFLIFLGCKETFAQNTICKISSSLNSSDTFKVKGHIRSIIMRFGDDPRLMYMQKNGILKIRDFQSSVEFKINGCNKYYNFYYEVKPENKNKIPDFNNLRPSQEFIFTCIIFNDKNIPPSYYKGEPFVIIKKIEKAN</sequence>
<evidence type="ECO:0000313" key="1">
    <source>
        <dbReference type="EMBL" id="MBK0383942.1"/>
    </source>
</evidence>
<dbReference type="EMBL" id="JAEHFY010000020">
    <property type="protein sequence ID" value="MBK0383942.1"/>
    <property type="molecule type" value="Genomic_DNA"/>
</dbReference>
<name>A0ABS1BM18_9SPHI</name>
<accession>A0ABS1BM18</accession>
<comment type="caution">
    <text evidence="1">The sequence shown here is derived from an EMBL/GenBank/DDBJ whole genome shotgun (WGS) entry which is preliminary data.</text>
</comment>
<evidence type="ECO:0008006" key="3">
    <source>
        <dbReference type="Google" id="ProtNLM"/>
    </source>
</evidence>
<organism evidence="1 2">
    <name type="scientific">Pedobacter segetis</name>
    <dbReference type="NCBI Taxonomy" id="2793069"/>
    <lineage>
        <taxon>Bacteria</taxon>
        <taxon>Pseudomonadati</taxon>
        <taxon>Bacteroidota</taxon>
        <taxon>Sphingobacteriia</taxon>
        <taxon>Sphingobacteriales</taxon>
        <taxon>Sphingobacteriaceae</taxon>
        <taxon>Pedobacter</taxon>
    </lineage>
</organism>
<dbReference type="PROSITE" id="PS51257">
    <property type="entry name" value="PROKAR_LIPOPROTEIN"/>
    <property type="match status" value="1"/>
</dbReference>
<dbReference type="RefSeq" id="WP_200587196.1">
    <property type="nucleotide sequence ID" value="NZ_JAEHFY010000020.1"/>
</dbReference>
<reference evidence="1 2" key="1">
    <citation type="submission" date="2020-12" db="EMBL/GenBank/DDBJ databases">
        <title>Bacterial novel species Pedobacter sp. SD-b isolated from soil.</title>
        <authorList>
            <person name="Jung H.-Y."/>
        </authorList>
    </citation>
    <scope>NUCLEOTIDE SEQUENCE [LARGE SCALE GENOMIC DNA]</scope>
    <source>
        <strain evidence="1 2">SD-b</strain>
    </source>
</reference>